<reference evidence="2 3" key="1">
    <citation type="submission" date="2017-05" db="EMBL/GenBank/DDBJ databases">
        <title>Complete genome sequence of Streptomyces sp. SCSIO 03032 revealed the diverse biosynthetic pathways for its bioactive secondary metabolites.</title>
        <authorList>
            <person name="Ma L."/>
            <person name="Zhu Y."/>
            <person name="Zhang W."/>
            <person name="Zhang G."/>
            <person name="Tian X."/>
            <person name="Zhang S."/>
            <person name="Zhang C."/>
        </authorList>
    </citation>
    <scope>NUCLEOTIDE SEQUENCE [LARGE SCALE GENOMIC DNA]</scope>
    <source>
        <strain evidence="2 3">SCSIO 03032</strain>
    </source>
</reference>
<dbReference type="AlphaFoldDB" id="A0A1W7CSM7"/>
<organism evidence="2 3">
    <name type="scientific">Streptomyces marincola</name>
    <dbReference type="NCBI Taxonomy" id="2878388"/>
    <lineage>
        <taxon>Bacteria</taxon>
        <taxon>Bacillati</taxon>
        <taxon>Actinomycetota</taxon>
        <taxon>Actinomycetes</taxon>
        <taxon>Kitasatosporales</taxon>
        <taxon>Streptomycetaceae</taxon>
        <taxon>Streptomyces</taxon>
    </lineage>
</organism>
<gene>
    <name evidence="2" type="ORF">CAG99_01890</name>
</gene>
<feature type="compositionally biased region" description="Low complexity" evidence="1">
    <location>
        <begin position="93"/>
        <end position="102"/>
    </location>
</feature>
<protein>
    <submittedName>
        <fullName evidence="2">Uncharacterized protein</fullName>
    </submittedName>
</protein>
<dbReference type="KEGG" id="smao:CAG99_01890"/>
<dbReference type="EMBL" id="CP021121">
    <property type="protein sequence ID" value="ARQ67745.1"/>
    <property type="molecule type" value="Genomic_DNA"/>
</dbReference>
<sequence length="102" mass="11455">MRRVRLVRAKRHAAVRVFLPGLAMSVIVARTMRRPVRRVLRDAIGQVDHYWYEFYQRAVWHLDGELLPSEEELLRRIFEESDAAPGGSPPGPGAAAPPSGPA</sequence>
<evidence type="ECO:0000313" key="2">
    <source>
        <dbReference type="EMBL" id="ARQ67745.1"/>
    </source>
</evidence>
<dbReference type="Proteomes" id="UP000194218">
    <property type="component" value="Chromosome"/>
</dbReference>
<keyword evidence="3" id="KW-1185">Reference proteome</keyword>
<name>A0A1W7CSM7_9ACTN</name>
<evidence type="ECO:0000313" key="3">
    <source>
        <dbReference type="Proteomes" id="UP000194218"/>
    </source>
</evidence>
<proteinExistence type="predicted"/>
<dbReference type="RefSeq" id="WP_086157268.1">
    <property type="nucleotide sequence ID" value="NZ_CP021121.1"/>
</dbReference>
<accession>A0A1W7CSM7</accession>
<feature type="region of interest" description="Disordered" evidence="1">
    <location>
        <begin position="78"/>
        <end position="102"/>
    </location>
</feature>
<evidence type="ECO:0000256" key="1">
    <source>
        <dbReference type="SAM" id="MobiDB-lite"/>
    </source>
</evidence>